<dbReference type="Pfam" id="PF07914">
    <property type="entry name" value="DUF1679"/>
    <property type="match status" value="1"/>
</dbReference>
<protein>
    <recommendedName>
        <fullName evidence="1">CHK kinase-like domain-containing protein</fullName>
    </recommendedName>
</protein>
<dbReference type="InterPro" id="IPR011009">
    <property type="entry name" value="Kinase-like_dom_sf"/>
</dbReference>
<dbReference type="InterPro" id="IPR015897">
    <property type="entry name" value="CHK_kinase-like"/>
</dbReference>
<dbReference type="PANTHER" id="PTHR23020:SF41">
    <property type="entry name" value="AMINOGLYCOSIDE PHOSPHOTRANSFERASE DOMAIN-CONTAINING PROTEIN"/>
    <property type="match status" value="1"/>
</dbReference>
<dbReference type="PANTHER" id="PTHR23020">
    <property type="entry name" value="UNCHARACTERIZED NUCLEAR HORMONE RECEPTOR-RELATED"/>
    <property type="match status" value="1"/>
</dbReference>
<feature type="domain" description="CHK kinase-like" evidence="1">
    <location>
        <begin position="2"/>
        <end position="161"/>
    </location>
</feature>
<proteinExistence type="predicted"/>
<dbReference type="OrthoDB" id="5915577at2759"/>
<dbReference type="InterPro" id="IPR052961">
    <property type="entry name" value="Oxido-Kinase-like_Enzymes"/>
</dbReference>
<organism evidence="2 3">
    <name type="scientific">Steinernema carpocapsae</name>
    <name type="common">Entomopathogenic nematode</name>
    <dbReference type="NCBI Taxonomy" id="34508"/>
    <lineage>
        <taxon>Eukaryota</taxon>
        <taxon>Metazoa</taxon>
        <taxon>Ecdysozoa</taxon>
        <taxon>Nematoda</taxon>
        <taxon>Chromadorea</taxon>
        <taxon>Rhabditida</taxon>
        <taxon>Tylenchina</taxon>
        <taxon>Panagrolaimomorpha</taxon>
        <taxon>Strongyloidoidea</taxon>
        <taxon>Steinernematidae</taxon>
        <taxon>Steinernema</taxon>
    </lineage>
</organism>
<comment type="caution">
    <text evidence="2">The sequence shown here is derived from an EMBL/GenBank/DDBJ whole genome shotgun (WGS) entry which is preliminary data.</text>
</comment>
<evidence type="ECO:0000259" key="1">
    <source>
        <dbReference type="SMART" id="SM00587"/>
    </source>
</evidence>
<accession>A0A4U5MDF7</accession>
<dbReference type="AlphaFoldDB" id="A0A4U5MDF7"/>
<dbReference type="Gene3D" id="3.90.1200.10">
    <property type="match status" value="1"/>
</dbReference>
<evidence type="ECO:0000313" key="2">
    <source>
        <dbReference type="EMBL" id="TKR67179.1"/>
    </source>
</evidence>
<dbReference type="SUPFAM" id="SSF56112">
    <property type="entry name" value="Protein kinase-like (PK-like)"/>
    <property type="match status" value="1"/>
</dbReference>
<gene>
    <name evidence="2" type="ORF">L596_023369</name>
</gene>
<name>A0A4U5MDF7_STECR</name>
<reference evidence="2 3" key="2">
    <citation type="journal article" date="2019" name="G3 (Bethesda)">
        <title>Hybrid Assembly of the Genome of the Entomopathogenic Nematode Steinernema carpocapsae Identifies the X-Chromosome.</title>
        <authorList>
            <person name="Serra L."/>
            <person name="Macchietto M."/>
            <person name="Macias-Munoz A."/>
            <person name="McGill C.J."/>
            <person name="Rodriguez I.M."/>
            <person name="Rodriguez B."/>
            <person name="Murad R."/>
            <person name="Mortazavi A."/>
        </authorList>
    </citation>
    <scope>NUCLEOTIDE SEQUENCE [LARGE SCALE GENOMIC DNA]</scope>
    <source>
        <strain evidence="2 3">ALL</strain>
    </source>
</reference>
<dbReference type="InterPro" id="IPR012877">
    <property type="entry name" value="Dhs-27"/>
</dbReference>
<dbReference type="Proteomes" id="UP000298663">
    <property type="component" value="Unassembled WGS sequence"/>
</dbReference>
<reference evidence="2 3" key="1">
    <citation type="journal article" date="2015" name="Genome Biol.">
        <title>Comparative genomics of Steinernema reveals deeply conserved gene regulatory networks.</title>
        <authorList>
            <person name="Dillman A.R."/>
            <person name="Macchietto M."/>
            <person name="Porter C.F."/>
            <person name="Rogers A."/>
            <person name="Williams B."/>
            <person name="Antoshechkin I."/>
            <person name="Lee M.M."/>
            <person name="Goodwin Z."/>
            <person name="Lu X."/>
            <person name="Lewis E.E."/>
            <person name="Goodrich-Blair H."/>
            <person name="Stock S.P."/>
            <person name="Adams B.J."/>
            <person name="Sternberg P.W."/>
            <person name="Mortazavi A."/>
        </authorList>
    </citation>
    <scope>NUCLEOTIDE SEQUENCE [LARGE SCALE GENOMIC DNA]</scope>
    <source>
        <strain evidence="2 3">ALL</strain>
    </source>
</reference>
<dbReference type="EMBL" id="AZBU02000008">
    <property type="protein sequence ID" value="TKR67179.1"/>
    <property type="molecule type" value="Genomic_DNA"/>
</dbReference>
<keyword evidence="3" id="KW-1185">Reference proteome</keyword>
<dbReference type="SMART" id="SM00587">
    <property type="entry name" value="CHK"/>
    <property type="match status" value="1"/>
</dbReference>
<sequence>MFTRSPAFFSEEEWFSKYPASMIDSFCNGDFFGPAFKVLKEKHPGKLDEAVDTLGPIGKCLKFVKYCWSEVYLDVGAYFGFPPVWGHGNLWTNIILWKKNPHDSISNDLAAIIDWHIIHDGCMTADLARFMAICADAEVRREHEFKVLKFYYDEVVKNLEEKGKKVEFTMEQLTKAYKANFIIQAMLNMVLDPFLYPNVSPEQPNYAVKKAELEKLLLNARFAAEDAIEYLKYIPGNINLTEADLRNIVQRNKLTVLKLR</sequence>
<evidence type="ECO:0000313" key="3">
    <source>
        <dbReference type="Proteomes" id="UP000298663"/>
    </source>
</evidence>